<evidence type="ECO:0000313" key="2">
    <source>
        <dbReference type="EMBL" id="AFC27080.1"/>
    </source>
</evidence>
<proteinExistence type="inferred from homology"/>
<dbReference type="InterPro" id="IPR000836">
    <property type="entry name" value="PRTase_dom"/>
</dbReference>
<dbReference type="AlphaFoldDB" id="H6NT67"/>
<organism evidence="2 3">
    <name type="scientific">Paenibacillus mucilaginosus 3016</name>
    <dbReference type="NCBI Taxonomy" id="1116391"/>
    <lineage>
        <taxon>Bacteria</taxon>
        <taxon>Bacillati</taxon>
        <taxon>Bacillota</taxon>
        <taxon>Bacilli</taxon>
        <taxon>Bacillales</taxon>
        <taxon>Paenibacillaceae</taxon>
        <taxon>Paenibacillus</taxon>
    </lineage>
</organism>
<gene>
    <name evidence="2" type="ORF">PM3016_93</name>
</gene>
<name>H6NT67_9BACL</name>
<dbReference type="STRING" id="1116391.PM3016_93"/>
<dbReference type="Proteomes" id="UP000007523">
    <property type="component" value="Chromosome"/>
</dbReference>
<dbReference type="CDD" id="cd06223">
    <property type="entry name" value="PRTases_typeI"/>
    <property type="match status" value="1"/>
</dbReference>
<dbReference type="KEGG" id="pmq:PM3016_93"/>
<reference evidence="2" key="1">
    <citation type="journal article" date="2012" name="J. Bacteriol.">
        <title>Complete Genome Sequence of Paenibacillus mucilaginosus 3016, a Bacterium Functional as Microbial Fertilizer.</title>
        <authorList>
            <person name="Ma M."/>
            <person name="Wang Z."/>
            <person name="Li L."/>
            <person name="Jiang X."/>
            <person name="Guan D."/>
            <person name="Cao F."/>
            <person name="Chen H."/>
            <person name="Wang X."/>
            <person name="Shen D."/>
            <person name="Du B."/>
            <person name="Li J."/>
        </authorList>
    </citation>
    <scope>NUCLEOTIDE SEQUENCE [LARGE SCALE GENOMIC DNA]</scope>
    <source>
        <strain evidence="2">3016</strain>
    </source>
</reference>
<dbReference type="PANTHER" id="PTHR47505">
    <property type="entry name" value="DNA UTILIZATION PROTEIN YHGH"/>
    <property type="match status" value="1"/>
</dbReference>
<comment type="similarity">
    <text evidence="1">Belongs to the ComF/GntX family.</text>
</comment>
<evidence type="ECO:0000256" key="1">
    <source>
        <dbReference type="ARBA" id="ARBA00008007"/>
    </source>
</evidence>
<dbReference type="InterPro" id="IPR051910">
    <property type="entry name" value="ComF/GntX_DNA_util-trans"/>
</dbReference>
<dbReference type="InterPro" id="IPR029057">
    <property type="entry name" value="PRTase-like"/>
</dbReference>
<dbReference type="SUPFAM" id="SSF53271">
    <property type="entry name" value="PRTase-like"/>
    <property type="match status" value="1"/>
</dbReference>
<keyword evidence="3" id="KW-1185">Reference proteome</keyword>
<protein>
    <submittedName>
        <fullName evidence="2">ComFC</fullName>
    </submittedName>
</protein>
<evidence type="ECO:0000313" key="3">
    <source>
        <dbReference type="Proteomes" id="UP000007523"/>
    </source>
</evidence>
<accession>H6NT67</accession>
<dbReference type="EMBL" id="CP003235">
    <property type="protein sequence ID" value="AFC27080.1"/>
    <property type="molecule type" value="Genomic_DNA"/>
</dbReference>
<dbReference type="PANTHER" id="PTHR47505:SF1">
    <property type="entry name" value="DNA UTILIZATION PROTEIN YHGH"/>
    <property type="match status" value="1"/>
</dbReference>
<dbReference type="Gene3D" id="3.40.50.2020">
    <property type="match status" value="1"/>
</dbReference>
<sequence length="255" mass="29311">MWTDKVRRWLAVLLGESESLLSRRDPPCLICGTPGGKQALPVCRLCWAKIPWIADVRCSVCGRPEECQDCLRRERTYYTKNRSVVRYNDHMKEWLALYKYRGKESMREVIGPMLQHAYRLHRMAETAPAVEVLSYVPLSQQRFGERGFNQAEQLARELGQRTNVPVLPLLLRTQHTGKQSFKSRSDRLRDLRGVFAAEAQGTAWIREACRRGPVRVYLIDDVYTTGSTLNECARTIREAVNVKAPVEVCGISWAR</sequence>
<dbReference type="HOGENOM" id="CLU_054549_0_0_9"/>